<proteinExistence type="predicted"/>
<accession>A0A1I7SZ25</accession>
<dbReference type="eggNOG" id="ENOG502THEM">
    <property type="taxonomic scope" value="Eukaryota"/>
</dbReference>
<keyword evidence="1" id="KW-1185">Reference proteome</keyword>
<name>A0A1I7SZ25_9PELO</name>
<reference evidence="2" key="1">
    <citation type="submission" date="2016-11" db="UniProtKB">
        <authorList>
            <consortium name="WormBaseParasite"/>
        </authorList>
    </citation>
    <scope>IDENTIFICATION</scope>
</reference>
<sequence>MFDKAIKLWRETFPKREHKLMSIEDVAAIEEFNEYFPGYAAMNDTNYEKLQKYVRMLRPFGCIPPFRMAFSSALALENSLEEFLEKNTHLKRKGMTGEWAIHIFSDHNDRTMERYRDYKRKRIAKLSRTFEQRKKKADELVLAHEFRLKWLLGREGYYLYNKSLLPRMEKDHKIAERSRNMKIYRMEEPPSRKK</sequence>
<dbReference type="Proteomes" id="UP000095282">
    <property type="component" value="Unplaced"/>
</dbReference>
<evidence type="ECO:0000313" key="2">
    <source>
        <dbReference type="WBParaSite" id="Csp11.Scaffold37.g199.t1"/>
    </source>
</evidence>
<dbReference type="AlphaFoldDB" id="A0A1I7SZ25"/>
<evidence type="ECO:0000313" key="1">
    <source>
        <dbReference type="Proteomes" id="UP000095282"/>
    </source>
</evidence>
<dbReference type="STRING" id="1561998.A0A1I7SZ25"/>
<organism evidence="1 2">
    <name type="scientific">Caenorhabditis tropicalis</name>
    <dbReference type="NCBI Taxonomy" id="1561998"/>
    <lineage>
        <taxon>Eukaryota</taxon>
        <taxon>Metazoa</taxon>
        <taxon>Ecdysozoa</taxon>
        <taxon>Nematoda</taxon>
        <taxon>Chromadorea</taxon>
        <taxon>Rhabditida</taxon>
        <taxon>Rhabditina</taxon>
        <taxon>Rhabditomorpha</taxon>
        <taxon>Rhabditoidea</taxon>
        <taxon>Rhabditidae</taxon>
        <taxon>Peloderinae</taxon>
        <taxon>Caenorhabditis</taxon>
    </lineage>
</organism>
<protein>
    <submittedName>
        <fullName evidence="2">Uncharacterized protein</fullName>
    </submittedName>
</protein>
<dbReference type="WBParaSite" id="Csp11.Scaffold37.g199.t1">
    <property type="protein sequence ID" value="Csp11.Scaffold37.g199.t1"/>
    <property type="gene ID" value="Csp11.Scaffold37.g199"/>
</dbReference>